<protein>
    <submittedName>
        <fullName evidence="2">Uncharacterized protein</fullName>
    </submittedName>
</protein>
<dbReference type="EMBL" id="BARS01058597">
    <property type="protein sequence ID" value="GAG49678.1"/>
    <property type="molecule type" value="Genomic_DNA"/>
</dbReference>
<reference evidence="2" key="1">
    <citation type="journal article" date="2014" name="Front. Microbiol.">
        <title>High frequency of phylogenetically diverse reductive dehalogenase-homologous genes in deep subseafloor sedimentary metagenomes.</title>
        <authorList>
            <person name="Kawai M."/>
            <person name="Futagami T."/>
            <person name="Toyoda A."/>
            <person name="Takaki Y."/>
            <person name="Nishi S."/>
            <person name="Hori S."/>
            <person name="Arai W."/>
            <person name="Tsubouchi T."/>
            <person name="Morono Y."/>
            <person name="Uchiyama I."/>
            <person name="Ito T."/>
            <person name="Fujiyama A."/>
            <person name="Inagaki F."/>
            <person name="Takami H."/>
        </authorList>
    </citation>
    <scope>NUCLEOTIDE SEQUENCE</scope>
    <source>
        <strain evidence="2">Expedition CK06-06</strain>
    </source>
</reference>
<dbReference type="AlphaFoldDB" id="X0YMF3"/>
<evidence type="ECO:0000256" key="1">
    <source>
        <dbReference type="SAM" id="MobiDB-lite"/>
    </source>
</evidence>
<comment type="caution">
    <text evidence="2">The sequence shown here is derived from an EMBL/GenBank/DDBJ whole genome shotgun (WGS) entry which is preliminary data.</text>
</comment>
<proteinExistence type="predicted"/>
<feature type="region of interest" description="Disordered" evidence="1">
    <location>
        <begin position="1"/>
        <end position="27"/>
    </location>
</feature>
<gene>
    <name evidence="2" type="ORF">S01H1_85365</name>
</gene>
<evidence type="ECO:0000313" key="2">
    <source>
        <dbReference type="EMBL" id="GAG49678.1"/>
    </source>
</evidence>
<sequence length="40" mass="4280">MIGESGFPPACAGYTETSIPTEKSEGPRMSELRAYMVAIT</sequence>
<organism evidence="2">
    <name type="scientific">marine sediment metagenome</name>
    <dbReference type="NCBI Taxonomy" id="412755"/>
    <lineage>
        <taxon>unclassified sequences</taxon>
        <taxon>metagenomes</taxon>
        <taxon>ecological metagenomes</taxon>
    </lineage>
</organism>
<accession>X0YMF3</accession>
<name>X0YMF3_9ZZZZ</name>